<name>A0A6I9SDN5_ELAGV</name>
<dbReference type="PANTHER" id="PTHR32241">
    <property type="entry name" value="PATATIN-LIKE PROTEIN 6"/>
    <property type="match status" value="1"/>
</dbReference>
<dbReference type="KEGG" id="egu:105059811"/>
<evidence type="ECO:0000256" key="1">
    <source>
        <dbReference type="ARBA" id="ARBA00010240"/>
    </source>
</evidence>
<dbReference type="InParanoid" id="A0A6I9SDN5"/>
<keyword evidence="8" id="KW-1185">Reference proteome</keyword>
<reference evidence="9" key="1">
    <citation type="submission" date="2025-08" db="UniProtKB">
        <authorList>
            <consortium name="RefSeq"/>
        </authorList>
    </citation>
    <scope>IDENTIFICATION</scope>
</reference>
<evidence type="ECO:0000313" key="9">
    <source>
        <dbReference type="RefSeq" id="XP_010941562.1"/>
    </source>
</evidence>
<sequence>MESAVAWMEPSLDLDKLSHEVFSILENKFRFGSDEPNPFLAAESPPATLPNASAAESVRILSIDGGGSASDGLLSRIKAFLRKLSGDPTSRIADFFDLATRSGAGGVLVAMLFVPGPNGRSPVFSADEAHCLLPRNRSRLATSNEQGFLRKIFQRFGGGGGVFFRRIFGDATPRDTVKPVVIPCYDPVSGAPFVFPRADAVETNGYDFLMRQVCDATSAAPGAAAVGTRSLDGHSRVRAVGGVLAMRNPTEAVGTHILNNKLEFPFATGAQDLLVLAQDAGEPEPAGRTPAPPSAANLVRLAGMGRQADVVAEAMAMAFGKNRTTNYIRVQGNGDSWGPAVDGVEPAEETLAARNVEPVLFGGRKLTERTNGDKLEWVTEELIRQHDWRTSSKVPTVLINPTMTPGASCSTTVSTMYSASP</sequence>
<accession>A0A6I9SDN5</accession>
<evidence type="ECO:0000256" key="2">
    <source>
        <dbReference type="ARBA" id="ARBA00022801"/>
    </source>
</evidence>
<evidence type="ECO:0000256" key="3">
    <source>
        <dbReference type="ARBA" id="ARBA00022963"/>
    </source>
</evidence>
<evidence type="ECO:0000256" key="6">
    <source>
        <dbReference type="PROSITE-ProRule" id="PRU01161"/>
    </source>
</evidence>
<protein>
    <submittedName>
        <fullName evidence="9">Patatin-like protein 6</fullName>
    </submittedName>
</protein>
<evidence type="ECO:0000259" key="7">
    <source>
        <dbReference type="PROSITE" id="PS51635"/>
    </source>
</evidence>
<dbReference type="GO" id="GO:0016042">
    <property type="term" value="P:lipid catabolic process"/>
    <property type="evidence" value="ECO:0007669"/>
    <property type="project" value="UniProtKB-KW"/>
</dbReference>
<dbReference type="OrthoDB" id="630895at2759"/>
<feature type="domain" description="PNPLA" evidence="7">
    <location>
        <begin position="61"/>
        <end position="254"/>
    </location>
</feature>
<keyword evidence="4" id="KW-0443">Lipid metabolism</keyword>
<evidence type="ECO:0000256" key="5">
    <source>
        <dbReference type="ARBA" id="ARBA00025642"/>
    </source>
</evidence>
<comment type="caution">
    <text evidence="6">Lacks conserved residue(s) required for the propagation of feature annotation.</text>
</comment>
<organism evidence="8 9">
    <name type="scientific">Elaeis guineensis var. tenera</name>
    <name type="common">Oil palm</name>
    <dbReference type="NCBI Taxonomy" id="51953"/>
    <lineage>
        <taxon>Eukaryota</taxon>
        <taxon>Viridiplantae</taxon>
        <taxon>Streptophyta</taxon>
        <taxon>Embryophyta</taxon>
        <taxon>Tracheophyta</taxon>
        <taxon>Spermatophyta</taxon>
        <taxon>Magnoliopsida</taxon>
        <taxon>Liliopsida</taxon>
        <taxon>Arecaceae</taxon>
        <taxon>Arecoideae</taxon>
        <taxon>Cocoseae</taxon>
        <taxon>Elaeidinae</taxon>
        <taxon>Elaeis</taxon>
    </lineage>
</organism>
<proteinExistence type="inferred from homology"/>
<evidence type="ECO:0000256" key="4">
    <source>
        <dbReference type="ARBA" id="ARBA00023098"/>
    </source>
</evidence>
<dbReference type="Proteomes" id="UP000504607">
    <property type="component" value="Unplaced"/>
</dbReference>
<dbReference type="PROSITE" id="PS51635">
    <property type="entry name" value="PNPLA"/>
    <property type="match status" value="1"/>
</dbReference>
<dbReference type="PANTHER" id="PTHR32241:SF12">
    <property type="entry name" value="OS03G0784100 PROTEIN"/>
    <property type="match status" value="1"/>
</dbReference>
<dbReference type="SUPFAM" id="SSF52151">
    <property type="entry name" value="FabD/lysophospholipase-like"/>
    <property type="match status" value="1"/>
</dbReference>
<keyword evidence="2" id="KW-0378">Hydrolase</keyword>
<comment type="similarity">
    <text evidence="1">Belongs to the patatin family.</text>
</comment>
<keyword evidence="3" id="KW-0442">Lipid degradation</keyword>
<dbReference type="Gene3D" id="3.40.1090.10">
    <property type="entry name" value="Cytosolic phospholipase A2 catalytic domain"/>
    <property type="match status" value="1"/>
</dbReference>
<dbReference type="InterPro" id="IPR016035">
    <property type="entry name" value="Acyl_Trfase/lysoPLipase"/>
</dbReference>
<dbReference type="RefSeq" id="XP_010941562.1">
    <property type="nucleotide sequence ID" value="XM_010943260.3"/>
</dbReference>
<evidence type="ECO:0000313" key="8">
    <source>
        <dbReference type="Proteomes" id="UP000504607"/>
    </source>
</evidence>
<gene>
    <name evidence="9" type="primary">LOC105059811</name>
</gene>
<dbReference type="GeneID" id="105059811"/>
<dbReference type="GO" id="GO:0016787">
    <property type="term" value="F:hydrolase activity"/>
    <property type="evidence" value="ECO:0007669"/>
    <property type="project" value="UniProtKB-KW"/>
</dbReference>
<comment type="function">
    <text evidence="5">Possesses non-specific lipolytic acyl hydrolase (LAH) activity. Hydrolyzes phospholipids as well as galactolipids. May play a role in disease resistance.</text>
</comment>
<dbReference type="InterPro" id="IPR002641">
    <property type="entry name" value="PNPLA_dom"/>
</dbReference>
<dbReference type="AlphaFoldDB" id="A0A6I9SDN5"/>